<dbReference type="GO" id="GO:0003677">
    <property type="term" value="F:DNA binding"/>
    <property type="evidence" value="ECO:0007669"/>
    <property type="project" value="UniProtKB-UniRule"/>
</dbReference>
<reference evidence="8" key="1">
    <citation type="submission" date="2021-06" db="EMBL/GenBank/DDBJ databases">
        <authorList>
            <person name="Kallberg Y."/>
            <person name="Tangrot J."/>
            <person name="Rosling A."/>
        </authorList>
    </citation>
    <scope>NUCLEOTIDE SEQUENCE</scope>
    <source>
        <strain evidence="8">IN212</strain>
    </source>
</reference>
<dbReference type="Proteomes" id="UP000789396">
    <property type="component" value="Unassembled WGS sequence"/>
</dbReference>
<protein>
    <recommendedName>
        <fullName evidence="4">Chromatin-remodeling ATPase INO80</fullName>
        <ecNumber evidence="4">3.6.4.-</ecNumber>
    </recommendedName>
</protein>
<keyword evidence="4" id="KW-0238">DNA-binding</keyword>
<comment type="caution">
    <text evidence="8">The sequence shown here is derived from an EMBL/GenBank/DDBJ whole genome shotgun (WGS) entry which is preliminary data.</text>
</comment>
<feature type="region of interest" description="Disordered" evidence="6">
    <location>
        <begin position="1"/>
        <end position="58"/>
    </location>
</feature>
<evidence type="ECO:0000259" key="7">
    <source>
        <dbReference type="PROSITE" id="PS51413"/>
    </source>
</evidence>
<dbReference type="GO" id="GO:0031011">
    <property type="term" value="C:Ino80 complex"/>
    <property type="evidence" value="ECO:0007669"/>
    <property type="project" value="UniProtKB-UniRule"/>
</dbReference>
<evidence type="ECO:0000313" key="8">
    <source>
        <dbReference type="EMBL" id="CAG8696339.1"/>
    </source>
</evidence>
<dbReference type="PANTHER" id="PTHR45685">
    <property type="entry name" value="HELICASE SRCAP-RELATED"/>
    <property type="match status" value="1"/>
</dbReference>
<dbReference type="EMBL" id="CAJVPZ010019798">
    <property type="protein sequence ID" value="CAG8696339.1"/>
    <property type="molecule type" value="Genomic_DNA"/>
</dbReference>
<dbReference type="GO" id="GO:0042393">
    <property type="term" value="F:histone binding"/>
    <property type="evidence" value="ECO:0007669"/>
    <property type="project" value="TreeGrafter"/>
</dbReference>
<comment type="domain">
    <text evidence="4">The DBINO region is involved in binding to DNA.</text>
</comment>
<comment type="function">
    <text evidence="4">ATPase component of the INO80 complex which remodels chromatin by shifting nucleosomes and is involved in DNA repair.</text>
</comment>
<dbReference type="OrthoDB" id="372624at2759"/>
<keyword evidence="3 4" id="KW-0067">ATP-binding</keyword>
<feature type="compositionally biased region" description="Basic residues" evidence="6">
    <location>
        <begin position="15"/>
        <end position="27"/>
    </location>
</feature>
<keyword evidence="4" id="KW-0378">Hydrolase</keyword>
<keyword evidence="4" id="KW-0234">DNA repair</keyword>
<dbReference type="InterPro" id="IPR050520">
    <property type="entry name" value="INO80/SWR1_helicase"/>
</dbReference>
<dbReference type="InterPro" id="IPR020838">
    <property type="entry name" value="DBINO"/>
</dbReference>
<keyword evidence="4" id="KW-0227">DNA damage</keyword>
<proteinExistence type="inferred from homology"/>
<evidence type="ECO:0000256" key="2">
    <source>
        <dbReference type="ARBA" id="ARBA00022741"/>
    </source>
</evidence>
<dbReference type="PANTHER" id="PTHR45685:SF2">
    <property type="entry name" value="CHROMATIN-REMODELING ATPASE INO80"/>
    <property type="match status" value="1"/>
</dbReference>
<keyword evidence="2" id="KW-0547">Nucleotide-binding</keyword>
<dbReference type="GO" id="GO:0006281">
    <property type="term" value="P:DNA repair"/>
    <property type="evidence" value="ECO:0007669"/>
    <property type="project" value="UniProtKB-UniRule"/>
</dbReference>
<keyword evidence="9" id="KW-1185">Reference proteome</keyword>
<dbReference type="EC" id="3.6.4.-" evidence="4"/>
<feature type="compositionally biased region" description="Basic and acidic residues" evidence="6">
    <location>
        <begin position="47"/>
        <end position="58"/>
    </location>
</feature>
<evidence type="ECO:0000313" key="9">
    <source>
        <dbReference type="Proteomes" id="UP000789396"/>
    </source>
</evidence>
<evidence type="ECO:0000256" key="1">
    <source>
        <dbReference type="ARBA" id="ARBA00004123"/>
    </source>
</evidence>
<dbReference type="Pfam" id="PF13892">
    <property type="entry name" value="DBINO"/>
    <property type="match status" value="2"/>
</dbReference>
<sequence length="285" mass="32604">TSDKENSMGPIKGFRGSRHKNDKRKHHYIELPTETDEDSDIGGQRRPAHDAKAQKHRDALEVEERRKIWKDIVRNAIPRMNKIVIQTTTSRANNCRKVAQLCQKEARKAAGKSCKSAKDIQKERELRKKAEREALERMRVEEELREAKRQARKLNFLITQTELYSHFVGKKIGTQTTNETSENSTQADAVTNDQITESSSADLNIDMDMDAESEAPALPSFEDIDFDEDALREKARIIAQNALKQVKKHTADFDGERTGSGPTEISVTNQDCKYNFIVRFYPRIS</sequence>
<dbReference type="AlphaFoldDB" id="A0A9N9EXZ1"/>
<accession>A0A9N9EXZ1</accession>
<evidence type="ECO:0000256" key="4">
    <source>
        <dbReference type="RuleBase" id="RU368001"/>
    </source>
</evidence>
<dbReference type="PROSITE" id="PS51413">
    <property type="entry name" value="DBINO"/>
    <property type="match status" value="1"/>
</dbReference>
<evidence type="ECO:0000256" key="5">
    <source>
        <dbReference type="SAM" id="Coils"/>
    </source>
</evidence>
<keyword evidence="5" id="KW-0175">Coiled coil</keyword>
<comment type="catalytic activity">
    <reaction evidence="4">
        <text>ATP + H2O = ADP + phosphate + H(+)</text>
        <dbReference type="Rhea" id="RHEA:13065"/>
        <dbReference type="ChEBI" id="CHEBI:15377"/>
        <dbReference type="ChEBI" id="CHEBI:15378"/>
        <dbReference type="ChEBI" id="CHEBI:30616"/>
        <dbReference type="ChEBI" id="CHEBI:43474"/>
        <dbReference type="ChEBI" id="CHEBI:456216"/>
    </reaction>
</comment>
<evidence type="ECO:0000256" key="6">
    <source>
        <dbReference type="SAM" id="MobiDB-lite"/>
    </source>
</evidence>
<comment type="subunit">
    <text evidence="4">Component of the INO80 chromatin-remodeling complex.</text>
</comment>
<comment type="similarity">
    <text evidence="4">Belongs to the SNF2/RAD54 helicase family.</text>
</comment>
<feature type="domain" description="DBINO" evidence="7">
    <location>
        <begin position="68"/>
        <end position="174"/>
    </location>
</feature>
<organism evidence="8 9">
    <name type="scientific">Racocetra fulgida</name>
    <dbReference type="NCBI Taxonomy" id="60492"/>
    <lineage>
        <taxon>Eukaryota</taxon>
        <taxon>Fungi</taxon>
        <taxon>Fungi incertae sedis</taxon>
        <taxon>Mucoromycota</taxon>
        <taxon>Glomeromycotina</taxon>
        <taxon>Glomeromycetes</taxon>
        <taxon>Diversisporales</taxon>
        <taxon>Gigasporaceae</taxon>
        <taxon>Racocetra</taxon>
    </lineage>
</organism>
<dbReference type="GO" id="GO:0006338">
    <property type="term" value="P:chromatin remodeling"/>
    <property type="evidence" value="ECO:0007669"/>
    <property type="project" value="UniProtKB-UniRule"/>
</dbReference>
<dbReference type="GO" id="GO:0005524">
    <property type="term" value="F:ATP binding"/>
    <property type="evidence" value="ECO:0007669"/>
    <property type="project" value="UniProtKB-UniRule"/>
</dbReference>
<dbReference type="GO" id="GO:0016887">
    <property type="term" value="F:ATP hydrolysis activity"/>
    <property type="evidence" value="ECO:0007669"/>
    <property type="project" value="TreeGrafter"/>
</dbReference>
<name>A0A9N9EXZ1_9GLOM</name>
<comment type="subcellular location">
    <subcellularLocation>
        <location evidence="1 4">Nucleus</location>
    </subcellularLocation>
</comment>
<evidence type="ECO:0000256" key="3">
    <source>
        <dbReference type="ARBA" id="ARBA00022840"/>
    </source>
</evidence>
<feature type="coiled-coil region" evidence="5">
    <location>
        <begin position="123"/>
        <end position="157"/>
    </location>
</feature>
<feature type="non-terminal residue" evidence="8">
    <location>
        <position position="1"/>
    </location>
</feature>
<gene>
    <name evidence="8" type="ORF">RFULGI_LOCUS10220</name>
</gene>